<proteinExistence type="predicted"/>
<dbReference type="AlphaFoldDB" id="A0A6M0RRX4"/>
<keyword evidence="2" id="KW-0378">Hydrolase</keyword>
<accession>A0A6M0RRX4</accession>
<dbReference type="InterPro" id="IPR000073">
    <property type="entry name" value="AB_hydrolase_1"/>
</dbReference>
<keyword evidence="3" id="KW-1185">Reference proteome</keyword>
<dbReference type="InterPro" id="IPR029058">
    <property type="entry name" value="AB_hydrolase_fold"/>
</dbReference>
<dbReference type="EMBL" id="QXHD01000004">
    <property type="protein sequence ID" value="NEZ58997.1"/>
    <property type="molecule type" value="Genomic_DNA"/>
</dbReference>
<reference evidence="2 3" key="1">
    <citation type="journal article" date="2020" name="Microb. Ecol.">
        <title>Ecogenomics of the Marine Benthic Filamentous Cyanobacterium Adonisia.</title>
        <authorList>
            <person name="Walter J.M."/>
            <person name="Coutinho F.H."/>
            <person name="Leomil L."/>
            <person name="Hargreaves P.I."/>
            <person name="Campeao M.E."/>
            <person name="Vieira V.V."/>
            <person name="Silva B.S."/>
            <person name="Fistarol G.O."/>
            <person name="Salomon P.S."/>
            <person name="Sawabe T."/>
            <person name="Mino S."/>
            <person name="Hosokawa M."/>
            <person name="Miyashita H."/>
            <person name="Maruyama F."/>
            <person name="van Verk M.C."/>
            <person name="Dutilh B.E."/>
            <person name="Thompson C.C."/>
            <person name="Thompson F.L."/>
        </authorList>
    </citation>
    <scope>NUCLEOTIDE SEQUENCE [LARGE SCALE GENOMIC DNA]</scope>
    <source>
        <strain evidence="2 3">CCMR0081</strain>
    </source>
</reference>
<protein>
    <submittedName>
        <fullName evidence="2">Alpha/beta hydrolase</fullName>
    </submittedName>
</protein>
<evidence type="ECO:0000259" key="1">
    <source>
        <dbReference type="Pfam" id="PF00561"/>
    </source>
</evidence>
<dbReference type="PANTHER" id="PTHR43798">
    <property type="entry name" value="MONOACYLGLYCEROL LIPASE"/>
    <property type="match status" value="1"/>
</dbReference>
<organism evidence="2 3">
    <name type="scientific">Adonisia turfae CCMR0081</name>
    <dbReference type="NCBI Taxonomy" id="2292702"/>
    <lineage>
        <taxon>Bacteria</taxon>
        <taxon>Bacillati</taxon>
        <taxon>Cyanobacteriota</taxon>
        <taxon>Adonisia</taxon>
        <taxon>Adonisia turfae</taxon>
    </lineage>
</organism>
<name>A0A6M0RRX4_9CYAN</name>
<dbReference type="Gene3D" id="3.40.50.1820">
    <property type="entry name" value="alpha/beta hydrolase"/>
    <property type="match status" value="1"/>
</dbReference>
<feature type="domain" description="AB hydrolase-1" evidence="1">
    <location>
        <begin position="26"/>
        <end position="123"/>
    </location>
</feature>
<evidence type="ECO:0000313" key="2">
    <source>
        <dbReference type="EMBL" id="NEZ58997.1"/>
    </source>
</evidence>
<dbReference type="GO" id="GO:0016020">
    <property type="term" value="C:membrane"/>
    <property type="evidence" value="ECO:0007669"/>
    <property type="project" value="TreeGrafter"/>
</dbReference>
<dbReference type="InterPro" id="IPR050266">
    <property type="entry name" value="AB_hydrolase_sf"/>
</dbReference>
<comment type="caution">
    <text evidence="2">The sequence shown here is derived from an EMBL/GenBank/DDBJ whole genome shotgun (WGS) entry which is preliminary data.</text>
</comment>
<evidence type="ECO:0000313" key="3">
    <source>
        <dbReference type="Proteomes" id="UP000481033"/>
    </source>
</evidence>
<dbReference type="Pfam" id="PF00561">
    <property type="entry name" value="Abhydrolase_1"/>
    <property type="match status" value="1"/>
</dbReference>
<dbReference type="Proteomes" id="UP000481033">
    <property type="component" value="Unassembled WGS sequence"/>
</dbReference>
<dbReference type="SUPFAM" id="SSF53474">
    <property type="entry name" value="alpha/beta-Hydrolases"/>
    <property type="match status" value="1"/>
</dbReference>
<dbReference type="GO" id="GO:0016787">
    <property type="term" value="F:hydrolase activity"/>
    <property type="evidence" value="ECO:0007669"/>
    <property type="project" value="UniProtKB-KW"/>
</dbReference>
<dbReference type="PRINTS" id="PR00111">
    <property type="entry name" value="ABHYDROLASE"/>
</dbReference>
<gene>
    <name evidence="2" type="ORF">DXZ20_25820</name>
</gene>
<dbReference type="RefSeq" id="WP_163701925.1">
    <property type="nucleotide sequence ID" value="NZ_QXHD01000004.1"/>
</dbReference>
<dbReference type="PANTHER" id="PTHR43798:SF33">
    <property type="entry name" value="HYDROLASE, PUTATIVE (AFU_ORTHOLOGUE AFUA_2G14860)-RELATED"/>
    <property type="match status" value="1"/>
</dbReference>
<sequence length="272" mass="30917">MQPIKRAFLDTADGQIHYRIGGEGEPLLLLHMNPRSSDEYRELMPILGQHYQVIAMDAMGFGDSDKPPRMYTIYDYAKTVMALLDELDIQETNILGNHTGAFIAGEVTAAHPERVNKLILGNVPGFGEQGKARLMELFEQGFKIQDDGSHLMQRWQARSRYIGTSELNHRWVLDDLKCFGHPLYAVWAVAQYCLEAEERLKQVKCPTLIFWGLDDVKEFERLGLSKPEDRFFVSQVIPHGKVIDIPEGTICMMNQMAEEIANMVLDFLKGAV</sequence>